<sequence>MFDSQYHSLCYLCIDITILQVATEPFSAIEHGAVSGFIREERLETELDCKLLCRWDDSCNTYRYDNNTGRCKIYESYDFAEGRLIFGRKIRPRVRSGLKLRLAERVTTKTTGTGTTDAHELANNIKRLFEQVGDPRGVFVVCDEDENKGDSSPHPELPYSLPYSTQSTGSSDSFHPSSSPSSLATDYGKQSSVPSKSLPPSASTSVSSSESPADTKTSPYTTIGGGKPSGEELTVTGEESNVRVTTSSFEEKTQGGQSVTATPGIISTTVGMTIEPTTGVSSTIEKIKGGDSVTKTTAQVQKTSISGMDETDKGALSTENTLQTTKRKTTIKDSIGVDQDTTSIGERTISPSVHSSSITGSTGTSRVTTVSPSESTRLPSTTMLSSSVKPSSTSTISTSTVSTSILGSTTKTETVSGPQSTMSSTLGDDKKGTLETTPSFDAANCTVFINGSIYYMMDGYQMELVNYTQKKNDYSDAVEPMMVAGKDSEANVTFSYYLMNECRLVLQKGDNSMEEFNSINEEVNISLTHAASMSCTCDPILSTPLRTTPHPEVYDETTSPKKEVTDSTTELTSPSPALTSSTPEVELSTTPMESTTSLSSPSTLYSSTTPESVVLVGYVTVSGIRYDVRIGDSFDQDYKEMWAIFRNSSNLDVHVTVYQGCQMIMAMIAPNGALGKYTTYTYSPTSTKVVMGKLSGFGAIIGSC</sequence>
<dbReference type="EnsemblMetazoa" id="PPA43454.1">
    <property type="protein sequence ID" value="PPA43454.1"/>
    <property type="gene ID" value="WBGene00281823"/>
</dbReference>
<feature type="compositionally biased region" description="Low complexity" evidence="1">
    <location>
        <begin position="380"/>
        <end position="410"/>
    </location>
</feature>
<dbReference type="AlphaFoldDB" id="H3E5X0"/>
<reference evidence="3" key="2">
    <citation type="submission" date="2022-06" db="UniProtKB">
        <authorList>
            <consortium name="EnsemblMetazoa"/>
        </authorList>
    </citation>
    <scope>IDENTIFICATION</scope>
    <source>
        <strain evidence="3">PS312</strain>
    </source>
</reference>
<name>H3E5X0_PRIPA</name>
<protein>
    <recommendedName>
        <fullName evidence="5">Apple domain-containing protein</fullName>
    </recommendedName>
</protein>
<evidence type="ECO:0000256" key="1">
    <source>
        <dbReference type="SAM" id="MobiDB-lite"/>
    </source>
</evidence>
<evidence type="ECO:0000313" key="3">
    <source>
        <dbReference type="EnsemblMetazoa" id="PPA43454.1"/>
    </source>
</evidence>
<evidence type="ECO:0008006" key="5">
    <source>
        <dbReference type="Google" id="ProtNLM"/>
    </source>
</evidence>
<evidence type="ECO:0000313" key="2">
    <source>
        <dbReference type="EnsemblMetazoa" id="PPA05097.1"/>
    </source>
</evidence>
<feature type="region of interest" description="Disordered" evidence="1">
    <location>
        <begin position="347"/>
        <end position="432"/>
    </location>
</feature>
<reference evidence="4" key="1">
    <citation type="journal article" date="2008" name="Nat. Genet.">
        <title>The Pristionchus pacificus genome provides a unique perspective on nematode lifestyle and parasitism.</title>
        <authorList>
            <person name="Dieterich C."/>
            <person name="Clifton S.W."/>
            <person name="Schuster L.N."/>
            <person name="Chinwalla A."/>
            <person name="Delehaunty K."/>
            <person name="Dinkelacker I."/>
            <person name="Fulton L."/>
            <person name="Fulton R."/>
            <person name="Godfrey J."/>
            <person name="Minx P."/>
            <person name="Mitreva M."/>
            <person name="Roeseler W."/>
            <person name="Tian H."/>
            <person name="Witte H."/>
            <person name="Yang S.P."/>
            <person name="Wilson R.K."/>
            <person name="Sommer R.J."/>
        </authorList>
    </citation>
    <scope>NUCLEOTIDE SEQUENCE [LARGE SCALE GENOMIC DNA]</scope>
    <source>
        <strain evidence="4">PS312</strain>
    </source>
</reference>
<feature type="compositionally biased region" description="Low complexity" evidence="1">
    <location>
        <begin position="167"/>
        <end position="182"/>
    </location>
</feature>
<feature type="compositionally biased region" description="Polar residues" evidence="1">
    <location>
        <begin position="411"/>
        <end position="426"/>
    </location>
</feature>
<feature type="compositionally biased region" description="Low complexity" evidence="1">
    <location>
        <begin position="567"/>
        <end position="603"/>
    </location>
</feature>
<feature type="region of interest" description="Disordered" evidence="1">
    <location>
        <begin position="546"/>
        <end position="603"/>
    </location>
</feature>
<feature type="region of interest" description="Disordered" evidence="1">
    <location>
        <begin position="143"/>
        <end position="239"/>
    </location>
</feature>
<feature type="compositionally biased region" description="Low complexity" evidence="1">
    <location>
        <begin position="194"/>
        <end position="212"/>
    </location>
</feature>
<dbReference type="EnsemblMetazoa" id="PPA05097.1">
    <property type="protein sequence ID" value="PPA05097.1"/>
    <property type="gene ID" value="WBGene00094651"/>
</dbReference>
<organism evidence="3 4">
    <name type="scientific">Pristionchus pacificus</name>
    <name type="common">Parasitic nematode worm</name>
    <dbReference type="NCBI Taxonomy" id="54126"/>
    <lineage>
        <taxon>Eukaryota</taxon>
        <taxon>Metazoa</taxon>
        <taxon>Ecdysozoa</taxon>
        <taxon>Nematoda</taxon>
        <taxon>Chromadorea</taxon>
        <taxon>Rhabditida</taxon>
        <taxon>Rhabditina</taxon>
        <taxon>Diplogasteromorpha</taxon>
        <taxon>Diplogasteroidea</taxon>
        <taxon>Neodiplogasteridae</taxon>
        <taxon>Pristionchus</taxon>
    </lineage>
</organism>
<evidence type="ECO:0000313" key="4">
    <source>
        <dbReference type="Proteomes" id="UP000005239"/>
    </source>
</evidence>
<accession>H3E5X0</accession>
<gene>
    <name evidence="3" type="primary">WBGene00281823</name>
    <name evidence="2" type="synonym">WBGene00094651</name>
</gene>
<proteinExistence type="predicted"/>
<dbReference type="Proteomes" id="UP000005239">
    <property type="component" value="Unassembled WGS sequence"/>
</dbReference>
<keyword evidence="4" id="KW-1185">Reference proteome</keyword>
<feature type="compositionally biased region" description="Low complexity" evidence="1">
    <location>
        <begin position="347"/>
        <end position="373"/>
    </location>
</feature>
<accession>A0A2A6BYM1</accession>
<dbReference type="STRING" id="54126.H3E5X0"/>